<dbReference type="InterPro" id="IPR047658">
    <property type="entry name" value="IS4-like_transpos"/>
</dbReference>
<dbReference type="PANTHER" id="PTHR35404:SF8">
    <property type="entry name" value="TRANSPOSASE OF TN10"/>
    <property type="match status" value="1"/>
</dbReference>
<dbReference type="SUPFAM" id="SSF53098">
    <property type="entry name" value="Ribonuclease H-like"/>
    <property type="match status" value="1"/>
</dbReference>
<dbReference type="NCBIfam" id="NF033591">
    <property type="entry name" value="transpos_IS4_2"/>
    <property type="match status" value="1"/>
</dbReference>
<sequence>MHLHKRIEQMLGSCMAGLHAKLAQAVKAAVCSALRGAHLSLSQLARSLEPTTAMRHRIKRIDRLLGNGALHDARKDIYSQVAAQWLTQIGQLLVVVDWSDVTPDQRWHLLRASVAVAGRSITLYEEVHAQEKYGNPDVHRLFLQRLASILPAGQPPIIMTDAGFRSTWFELVQQHGWHWIGRVRGKDMVRIGDGPWQRCTQLYPQATSHAQAFAQAHYVRSHAVACRLILLQREPKGRVRRTRKGQRARCRSSLKAARRGREPWLLACSPSLAHLSAQAIVKLYAQRMRIEQSFRDLKSERLGLGLSATRSRSGKRLEVLLLIGHLAGWLLRLLGECAQQRQMQRYFQSTGRSKPKEISTLTLARRVIDAGESWLAQLRPKDALDLLRRQAQLACLGG</sequence>
<comment type="caution">
    <text evidence="2">The sequence shown here is derived from an EMBL/GenBank/DDBJ whole genome shotgun (WGS) entry which is preliminary data.</text>
</comment>
<dbReference type="EMBL" id="QPJU01000006">
    <property type="protein sequence ID" value="RCX09269.1"/>
    <property type="molecule type" value="Genomic_DNA"/>
</dbReference>
<dbReference type="OrthoDB" id="6310056at2"/>
<dbReference type="AlphaFoldDB" id="A0A369AIQ3"/>
<proteinExistence type="predicted"/>
<organism evidence="2 3">
    <name type="scientific">Extensimonas vulgaris</name>
    <dbReference type="NCBI Taxonomy" id="1031594"/>
    <lineage>
        <taxon>Bacteria</taxon>
        <taxon>Pseudomonadati</taxon>
        <taxon>Pseudomonadota</taxon>
        <taxon>Betaproteobacteria</taxon>
        <taxon>Burkholderiales</taxon>
        <taxon>Comamonadaceae</taxon>
        <taxon>Extensimonas</taxon>
    </lineage>
</organism>
<reference evidence="2 3" key="1">
    <citation type="submission" date="2018-07" db="EMBL/GenBank/DDBJ databases">
        <title>Genomic Encyclopedia of Type Strains, Phase IV (KMG-IV): sequencing the most valuable type-strain genomes for metagenomic binning, comparative biology and taxonomic classification.</title>
        <authorList>
            <person name="Goeker M."/>
        </authorList>
    </citation>
    <scope>NUCLEOTIDE SEQUENCE [LARGE SCALE GENOMIC DNA]</scope>
    <source>
        <strain evidence="2 3">DSM 100911</strain>
    </source>
</reference>
<feature type="domain" description="Transposase IS4-like" evidence="1">
    <location>
        <begin position="93"/>
        <end position="322"/>
    </location>
</feature>
<dbReference type="InterPro" id="IPR012337">
    <property type="entry name" value="RNaseH-like_sf"/>
</dbReference>
<dbReference type="GO" id="GO:0003677">
    <property type="term" value="F:DNA binding"/>
    <property type="evidence" value="ECO:0007669"/>
    <property type="project" value="InterPro"/>
</dbReference>
<accession>A0A369AIQ3</accession>
<dbReference type="GO" id="GO:0004803">
    <property type="term" value="F:transposase activity"/>
    <property type="evidence" value="ECO:0007669"/>
    <property type="project" value="InterPro"/>
</dbReference>
<gene>
    <name evidence="2" type="ORF">DFR45_106157</name>
</gene>
<dbReference type="RefSeq" id="WP_114483610.1">
    <property type="nucleotide sequence ID" value="NZ_QPJU01000006.1"/>
</dbReference>
<evidence type="ECO:0000313" key="2">
    <source>
        <dbReference type="EMBL" id="RCX09269.1"/>
    </source>
</evidence>
<dbReference type="GO" id="GO:0006313">
    <property type="term" value="P:DNA transposition"/>
    <property type="evidence" value="ECO:0007669"/>
    <property type="project" value="InterPro"/>
</dbReference>
<dbReference type="Proteomes" id="UP000252174">
    <property type="component" value="Unassembled WGS sequence"/>
</dbReference>
<evidence type="ECO:0000259" key="1">
    <source>
        <dbReference type="Pfam" id="PF01609"/>
    </source>
</evidence>
<name>A0A369AIQ3_9BURK</name>
<dbReference type="Pfam" id="PF01609">
    <property type="entry name" value="DDE_Tnp_1"/>
    <property type="match status" value="1"/>
</dbReference>
<dbReference type="Gene3D" id="3.90.350.10">
    <property type="entry name" value="Transposase Inhibitor Protein From Tn5, Chain A, domain 1"/>
    <property type="match status" value="1"/>
</dbReference>
<evidence type="ECO:0000313" key="3">
    <source>
        <dbReference type="Proteomes" id="UP000252174"/>
    </source>
</evidence>
<dbReference type="PANTHER" id="PTHR35404">
    <property type="entry name" value="TRANSPOSASE OF TN10"/>
    <property type="match status" value="1"/>
</dbReference>
<dbReference type="InterPro" id="IPR002559">
    <property type="entry name" value="Transposase_11"/>
</dbReference>
<protein>
    <submittedName>
        <fullName evidence="2">IS4 family transposase</fullName>
    </submittedName>
</protein>
<keyword evidence="3" id="KW-1185">Reference proteome</keyword>